<name>A0A2J8WB26_PONAB</name>
<feature type="signal peptide" evidence="1">
    <location>
        <begin position="1"/>
        <end position="20"/>
    </location>
</feature>
<proteinExistence type="predicted"/>
<feature type="non-terminal residue" evidence="2">
    <location>
        <position position="52"/>
    </location>
</feature>
<organism evidence="2">
    <name type="scientific">Pongo abelii</name>
    <name type="common">Sumatran orangutan</name>
    <name type="synonym">Pongo pygmaeus abelii</name>
    <dbReference type="NCBI Taxonomy" id="9601"/>
    <lineage>
        <taxon>Eukaryota</taxon>
        <taxon>Metazoa</taxon>
        <taxon>Chordata</taxon>
        <taxon>Craniata</taxon>
        <taxon>Vertebrata</taxon>
        <taxon>Euteleostomi</taxon>
        <taxon>Mammalia</taxon>
        <taxon>Eutheria</taxon>
        <taxon>Euarchontoglires</taxon>
        <taxon>Primates</taxon>
        <taxon>Haplorrhini</taxon>
        <taxon>Catarrhini</taxon>
        <taxon>Hominidae</taxon>
        <taxon>Pongo</taxon>
    </lineage>
</organism>
<gene>
    <name evidence="2" type="ORF">CR201_G0011883</name>
</gene>
<evidence type="ECO:0000256" key="1">
    <source>
        <dbReference type="SAM" id="SignalP"/>
    </source>
</evidence>
<feature type="chain" id="PRO_5014385604" evidence="1">
    <location>
        <begin position="21"/>
        <end position="52"/>
    </location>
</feature>
<sequence length="52" mass="5618">MTILGTTFGMVFSLLQVVSGESGYAQNGDLEDAELDDYSFSCYSQLEVNGSQ</sequence>
<evidence type="ECO:0000313" key="2">
    <source>
        <dbReference type="EMBL" id="PNJ66985.1"/>
    </source>
</evidence>
<dbReference type="EMBL" id="NDHI03003396">
    <property type="protein sequence ID" value="PNJ66985.1"/>
    <property type="molecule type" value="Genomic_DNA"/>
</dbReference>
<reference evidence="2" key="1">
    <citation type="submission" date="2017-12" db="EMBL/GenBank/DDBJ databases">
        <title>High-resolution comparative analysis of great ape genomes.</title>
        <authorList>
            <person name="Pollen A."/>
            <person name="Hastie A."/>
            <person name="Hormozdiari F."/>
            <person name="Dougherty M."/>
            <person name="Liu R."/>
            <person name="Chaisson M."/>
            <person name="Hoppe E."/>
            <person name="Hill C."/>
            <person name="Pang A."/>
            <person name="Hillier L."/>
            <person name="Baker C."/>
            <person name="Armstrong J."/>
            <person name="Shendure J."/>
            <person name="Paten B."/>
            <person name="Wilson R."/>
            <person name="Chao H."/>
            <person name="Schneider V."/>
            <person name="Ventura M."/>
            <person name="Kronenberg Z."/>
            <person name="Murali S."/>
            <person name="Gordon D."/>
            <person name="Cantsilieris S."/>
            <person name="Munson K."/>
            <person name="Nelson B."/>
            <person name="Raja A."/>
            <person name="Underwood J."/>
            <person name="Diekhans M."/>
            <person name="Fiddes I."/>
            <person name="Haussler D."/>
            <person name="Eichler E."/>
        </authorList>
    </citation>
    <scope>NUCLEOTIDE SEQUENCE [LARGE SCALE GENOMIC DNA]</scope>
    <source>
        <strain evidence="2">Susie</strain>
    </source>
</reference>
<keyword evidence="1" id="KW-0732">Signal</keyword>
<protein>
    <submittedName>
        <fullName evidence="2">IL7R isoform 3</fullName>
    </submittedName>
</protein>
<dbReference type="SMR" id="A0A2J8WB26"/>
<dbReference type="AlphaFoldDB" id="A0A2J8WB26"/>
<comment type="caution">
    <text evidence="2">The sequence shown here is derived from an EMBL/GenBank/DDBJ whole genome shotgun (WGS) entry which is preliminary data.</text>
</comment>
<accession>A0A2J8WB26</accession>